<dbReference type="OrthoDB" id="7869930at2"/>
<gene>
    <name evidence="1" type="ORF">PsAD2_04194</name>
</gene>
<evidence type="ECO:0000313" key="2">
    <source>
        <dbReference type="Proteomes" id="UP000076577"/>
    </source>
</evidence>
<comment type="caution">
    <text evidence="1">The sequence shown here is derived from an EMBL/GenBank/DDBJ whole genome shotgun (WGS) entry which is preliminary data.</text>
</comment>
<reference evidence="1 2" key="1">
    <citation type="journal article" date="2016" name="Front. Microbiol.">
        <title>Comparative Genomic Analysis Reveals a Diverse Repertoire of Genes Involved in Prokaryote-Eukaryote Interactions within the Pseudovibrio Genus.</title>
        <authorList>
            <person name="Romano S."/>
            <person name="Fernandez-Guerra A."/>
            <person name="Reen F.J."/>
            <person name="Glockner F.O."/>
            <person name="Crowley S.P."/>
            <person name="O'Sullivan O."/>
            <person name="Cotter P.D."/>
            <person name="Adams C."/>
            <person name="Dobson A.D."/>
            <person name="O'Gara F."/>
        </authorList>
    </citation>
    <scope>NUCLEOTIDE SEQUENCE [LARGE SCALE GENOMIC DNA]</scope>
    <source>
        <strain evidence="1 2">Ad2</strain>
    </source>
</reference>
<dbReference type="PATRIC" id="fig|989403.3.peg.4584"/>
<accession>A0A165TVJ9</accession>
<evidence type="ECO:0000313" key="1">
    <source>
        <dbReference type="EMBL" id="KZL06681.1"/>
    </source>
</evidence>
<protein>
    <submittedName>
        <fullName evidence="1">Uncharacterized protein</fullName>
    </submittedName>
</protein>
<dbReference type="EMBL" id="LMCB01000139">
    <property type="protein sequence ID" value="KZL06681.1"/>
    <property type="molecule type" value="Genomic_DNA"/>
</dbReference>
<dbReference type="AlphaFoldDB" id="A0A165TVJ9"/>
<sequence>MKPVRTDLPMTQFELSSGPFAPLAMPEQDLCGGESWLTVLRRRLQFGRTSPALPAKRARLQRVISLFSER</sequence>
<organism evidence="1 2">
    <name type="scientific">Pseudovibrio axinellae</name>
    <dbReference type="NCBI Taxonomy" id="989403"/>
    <lineage>
        <taxon>Bacteria</taxon>
        <taxon>Pseudomonadati</taxon>
        <taxon>Pseudomonadota</taxon>
        <taxon>Alphaproteobacteria</taxon>
        <taxon>Hyphomicrobiales</taxon>
        <taxon>Stappiaceae</taxon>
        <taxon>Pseudovibrio</taxon>
    </lineage>
</organism>
<dbReference type="RefSeq" id="WP_068010326.1">
    <property type="nucleotide sequence ID" value="NZ_FOFM01000014.1"/>
</dbReference>
<dbReference type="Proteomes" id="UP000076577">
    <property type="component" value="Unassembled WGS sequence"/>
</dbReference>
<proteinExistence type="predicted"/>
<dbReference type="STRING" id="989403.SAMN05421798_1146"/>
<keyword evidence="2" id="KW-1185">Reference proteome</keyword>
<name>A0A165TVJ9_9HYPH</name>